<proteinExistence type="predicted"/>
<comment type="caution">
    <text evidence="2">The sequence shown here is derived from an EMBL/GenBank/DDBJ whole genome shotgun (WGS) entry which is preliminary data.</text>
</comment>
<sequence>MRSPKFSLSYQKVISKEEFWDWSTANDIQKEHRKSGDSKETFLHRLRKIKIRKEGHLTEITIREGCRHPPRQTNRLKRETERRRRKLDRFQSQVPGPVQLRKGRSSQAGSR</sequence>
<organism evidence="2 3">
    <name type="scientific">Trichonephila inaurata madagascariensis</name>
    <dbReference type="NCBI Taxonomy" id="2747483"/>
    <lineage>
        <taxon>Eukaryota</taxon>
        <taxon>Metazoa</taxon>
        <taxon>Ecdysozoa</taxon>
        <taxon>Arthropoda</taxon>
        <taxon>Chelicerata</taxon>
        <taxon>Arachnida</taxon>
        <taxon>Araneae</taxon>
        <taxon>Araneomorphae</taxon>
        <taxon>Entelegynae</taxon>
        <taxon>Araneoidea</taxon>
        <taxon>Nephilidae</taxon>
        <taxon>Trichonephila</taxon>
        <taxon>Trichonephila inaurata</taxon>
    </lineage>
</organism>
<evidence type="ECO:0000313" key="3">
    <source>
        <dbReference type="Proteomes" id="UP000886998"/>
    </source>
</evidence>
<feature type="region of interest" description="Disordered" evidence="1">
    <location>
        <begin position="63"/>
        <end position="111"/>
    </location>
</feature>
<evidence type="ECO:0000313" key="2">
    <source>
        <dbReference type="EMBL" id="GFY72744.1"/>
    </source>
</evidence>
<evidence type="ECO:0000256" key="1">
    <source>
        <dbReference type="SAM" id="MobiDB-lite"/>
    </source>
</evidence>
<name>A0A8X6YJN3_9ARAC</name>
<keyword evidence="3" id="KW-1185">Reference proteome</keyword>
<accession>A0A8X6YJN3</accession>
<dbReference type="AlphaFoldDB" id="A0A8X6YJN3"/>
<protein>
    <submittedName>
        <fullName evidence="2">Uncharacterized protein</fullName>
    </submittedName>
</protein>
<dbReference type="EMBL" id="BMAV01019628">
    <property type="protein sequence ID" value="GFY72744.1"/>
    <property type="molecule type" value="Genomic_DNA"/>
</dbReference>
<dbReference type="Proteomes" id="UP000886998">
    <property type="component" value="Unassembled WGS sequence"/>
</dbReference>
<reference evidence="2" key="1">
    <citation type="submission" date="2020-08" db="EMBL/GenBank/DDBJ databases">
        <title>Multicomponent nature underlies the extraordinary mechanical properties of spider dragline silk.</title>
        <authorList>
            <person name="Kono N."/>
            <person name="Nakamura H."/>
            <person name="Mori M."/>
            <person name="Yoshida Y."/>
            <person name="Ohtoshi R."/>
            <person name="Malay A.D."/>
            <person name="Moran D.A.P."/>
            <person name="Tomita M."/>
            <person name="Numata K."/>
            <person name="Arakawa K."/>
        </authorList>
    </citation>
    <scope>NUCLEOTIDE SEQUENCE</scope>
</reference>
<gene>
    <name evidence="2" type="ORF">TNIN_443211</name>
</gene>